<organism evidence="3 4">
    <name type="scientific">Streptosporangium saharense</name>
    <dbReference type="NCBI Taxonomy" id="1706840"/>
    <lineage>
        <taxon>Bacteria</taxon>
        <taxon>Bacillati</taxon>
        <taxon>Actinomycetota</taxon>
        <taxon>Actinomycetes</taxon>
        <taxon>Streptosporangiales</taxon>
        <taxon>Streptosporangiaceae</taxon>
        <taxon>Streptosporangium</taxon>
    </lineage>
</organism>
<evidence type="ECO:0000256" key="2">
    <source>
        <dbReference type="SAM" id="MobiDB-lite"/>
    </source>
</evidence>
<reference evidence="3 4" key="1">
    <citation type="submission" date="2020-08" db="EMBL/GenBank/DDBJ databases">
        <title>Genomic Encyclopedia of Type Strains, Phase III (KMG-III): the genomes of soil and plant-associated and newly described type strains.</title>
        <authorList>
            <person name="Whitman W."/>
        </authorList>
    </citation>
    <scope>NUCLEOTIDE SEQUENCE [LARGE SCALE GENOMIC DNA]</scope>
    <source>
        <strain evidence="3 4">CECT 8840</strain>
    </source>
</reference>
<sequence length="114" mass="11743">MLTPLDRTALAGICDAVLVLLGYAIAARSSELAALNIGDVTETAVPYGPNSATCPVRGHPCRMAALAERRPPGPQYRVDAAGGEPSNASRPQSETSPCRGSPLRGAPTWGSDAE</sequence>
<dbReference type="GO" id="GO:0006310">
    <property type="term" value="P:DNA recombination"/>
    <property type="evidence" value="ECO:0007669"/>
    <property type="project" value="UniProtKB-KW"/>
</dbReference>
<evidence type="ECO:0000313" key="3">
    <source>
        <dbReference type="EMBL" id="MBB4914775.1"/>
    </source>
</evidence>
<dbReference type="Proteomes" id="UP000552644">
    <property type="component" value="Unassembled WGS sequence"/>
</dbReference>
<proteinExistence type="predicted"/>
<protein>
    <recommendedName>
        <fullName evidence="5">Tyr recombinase domain-containing protein</fullName>
    </recommendedName>
</protein>
<gene>
    <name evidence="3" type="ORF">FHS44_001860</name>
</gene>
<dbReference type="AlphaFoldDB" id="A0A7W7VM16"/>
<keyword evidence="1" id="KW-0233">DNA recombination</keyword>
<dbReference type="Gene3D" id="1.10.443.10">
    <property type="entry name" value="Intergrase catalytic core"/>
    <property type="match status" value="1"/>
</dbReference>
<evidence type="ECO:0000256" key="1">
    <source>
        <dbReference type="ARBA" id="ARBA00023172"/>
    </source>
</evidence>
<evidence type="ECO:0000313" key="4">
    <source>
        <dbReference type="Proteomes" id="UP000552644"/>
    </source>
</evidence>
<dbReference type="GO" id="GO:0003677">
    <property type="term" value="F:DNA binding"/>
    <property type="evidence" value="ECO:0007669"/>
    <property type="project" value="InterPro"/>
</dbReference>
<evidence type="ECO:0008006" key="5">
    <source>
        <dbReference type="Google" id="ProtNLM"/>
    </source>
</evidence>
<dbReference type="InterPro" id="IPR013762">
    <property type="entry name" value="Integrase-like_cat_sf"/>
</dbReference>
<dbReference type="InterPro" id="IPR011010">
    <property type="entry name" value="DNA_brk_join_enz"/>
</dbReference>
<dbReference type="EMBL" id="JACHJP010000002">
    <property type="protein sequence ID" value="MBB4914775.1"/>
    <property type="molecule type" value="Genomic_DNA"/>
</dbReference>
<feature type="compositionally biased region" description="Polar residues" evidence="2">
    <location>
        <begin position="86"/>
        <end position="98"/>
    </location>
</feature>
<name>A0A7W7VM16_9ACTN</name>
<feature type="region of interest" description="Disordered" evidence="2">
    <location>
        <begin position="67"/>
        <end position="114"/>
    </location>
</feature>
<accession>A0A7W7VM16</accession>
<dbReference type="SUPFAM" id="SSF56349">
    <property type="entry name" value="DNA breaking-rejoining enzymes"/>
    <property type="match status" value="1"/>
</dbReference>
<keyword evidence="4" id="KW-1185">Reference proteome</keyword>
<dbReference type="GO" id="GO:0015074">
    <property type="term" value="P:DNA integration"/>
    <property type="evidence" value="ECO:0007669"/>
    <property type="project" value="InterPro"/>
</dbReference>
<comment type="caution">
    <text evidence="3">The sequence shown here is derived from an EMBL/GenBank/DDBJ whole genome shotgun (WGS) entry which is preliminary data.</text>
</comment>